<accession>A0A385EFN3</accession>
<dbReference type="EMBL" id="MH588547">
    <property type="protein sequence ID" value="AXQ69652.1"/>
    <property type="molecule type" value="Genomic_DNA"/>
</dbReference>
<dbReference type="Proteomes" id="UP000259683">
    <property type="component" value="Segment"/>
</dbReference>
<reference evidence="1" key="1">
    <citation type="submission" date="2018-07" db="EMBL/GenBank/DDBJ databases">
        <authorList>
            <person name="Wilson K.M."/>
            <person name="Ely B."/>
        </authorList>
    </citation>
    <scope>NUCLEOTIDE SEQUENCE</scope>
</reference>
<evidence type="ECO:0000313" key="1">
    <source>
        <dbReference type="EMBL" id="AXQ69652.1"/>
    </source>
</evidence>
<keyword evidence="2" id="KW-1185">Reference proteome</keyword>
<gene>
    <name evidence="1" type="ORF">CcrSC_gp070c</name>
</gene>
<name>A0A385EFN3_9CAUD</name>
<sequence length="68" mass="7554">MAAENEISDFSHLGGGIGVQVTAVRPDPWQERWRWQPITAYSPGIEPFFGAIFKQKPLGEHKHAHGAT</sequence>
<protein>
    <submittedName>
        <fullName evidence="1">Uncharacterized protein</fullName>
    </submittedName>
</protein>
<organism evidence="1 2">
    <name type="scientific">Caulobacter phage CcrSC</name>
    <dbReference type="NCBI Taxonomy" id="2283272"/>
    <lineage>
        <taxon>Viruses</taxon>
        <taxon>Duplodnaviria</taxon>
        <taxon>Heunggongvirae</taxon>
        <taxon>Uroviricota</taxon>
        <taxon>Caudoviricetes</taxon>
        <taxon>Jeanschmidtviridae</taxon>
        <taxon>Bertelyvirus</taxon>
        <taxon>Bertelyvirus SC</taxon>
    </lineage>
</organism>
<reference evidence="1" key="2">
    <citation type="submission" date="2021-07" db="EMBL/GenBank/DDBJ databases">
        <title>Giant CbK-like Caulobacter bacteriophages have genetically divergent genomes.</title>
        <authorList>
            <person name="Wilson K."/>
            <person name="Ely B."/>
        </authorList>
    </citation>
    <scope>NUCLEOTIDE SEQUENCE</scope>
</reference>
<proteinExistence type="predicted"/>
<evidence type="ECO:0000313" key="2">
    <source>
        <dbReference type="Proteomes" id="UP000259683"/>
    </source>
</evidence>